<dbReference type="VEuPathDB" id="FungiDB:I7I52_11458"/>
<evidence type="ECO:0000313" key="3">
    <source>
        <dbReference type="Proteomes" id="UP000670092"/>
    </source>
</evidence>
<evidence type="ECO:0000256" key="1">
    <source>
        <dbReference type="SAM" id="MobiDB-lite"/>
    </source>
</evidence>
<sequence length="104" mass="12187">MVRGTSPLISKPQSTLRARRSPLSNYQKGNNSQETWTNRDSRRWESTRELWASVDQYQVQPRDCVIKICFLVHEWRRRTGNNRQPADKGSSGPNHADQFRSQRS</sequence>
<name>A0A8H8CR40_AJECA</name>
<organism evidence="2 3">
    <name type="scientific">Ajellomyces capsulatus</name>
    <name type="common">Darling's disease fungus</name>
    <name type="synonym">Histoplasma capsulatum</name>
    <dbReference type="NCBI Taxonomy" id="5037"/>
    <lineage>
        <taxon>Eukaryota</taxon>
        <taxon>Fungi</taxon>
        <taxon>Dikarya</taxon>
        <taxon>Ascomycota</taxon>
        <taxon>Pezizomycotina</taxon>
        <taxon>Eurotiomycetes</taxon>
        <taxon>Eurotiomycetidae</taxon>
        <taxon>Onygenales</taxon>
        <taxon>Ajellomycetaceae</taxon>
        <taxon>Histoplasma</taxon>
    </lineage>
</organism>
<feature type="compositionally biased region" description="Polar residues" evidence="1">
    <location>
        <begin position="7"/>
        <end position="36"/>
    </location>
</feature>
<accession>A0A8H8CR40</accession>
<reference evidence="2 3" key="1">
    <citation type="submission" date="2021-01" db="EMBL/GenBank/DDBJ databases">
        <title>Chromosome-level genome assembly of a human fungal pathogen reveals clustering of transcriptionally co-regulated genes.</title>
        <authorList>
            <person name="Voorhies M."/>
            <person name="Cohen S."/>
            <person name="Shea T.P."/>
            <person name="Petrus S."/>
            <person name="Munoz J.F."/>
            <person name="Poplawski S."/>
            <person name="Goldman W.E."/>
            <person name="Michael T."/>
            <person name="Cuomo C.A."/>
            <person name="Sil A."/>
            <person name="Beyhan S."/>
        </authorList>
    </citation>
    <scope>NUCLEOTIDE SEQUENCE [LARGE SCALE GENOMIC DNA]</scope>
    <source>
        <strain evidence="2 3">G184AR</strain>
    </source>
</reference>
<dbReference type="AlphaFoldDB" id="A0A8H8CR40"/>
<proteinExistence type="predicted"/>
<feature type="region of interest" description="Disordered" evidence="1">
    <location>
        <begin position="80"/>
        <end position="104"/>
    </location>
</feature>
<dbReference type="EMBL" id="JAEVHI010000007">
    <property type="protein sequence ID" value="KAG5287626.1"/>
    <property type="molecule type" value="Genomic_DNA"/>
</dbReference>
<protein>
    <submittedName>
        <fullName evidence="2">Uncharacterized protein</fullName>
    </submittedName>
</protein>
<feature type="region of interest" description="Disordered" evidence="1">
    <location>
        <begin position="1"/>
        <end position="40"/>
    </location>
</feature>
<gene>
    <name evidence="2" type="ORF">I7I52_11458</name>
</gene>
<evidence type="ECO:0000313" key="2">
    <source>
        <dbReference type="EMBL" id="KAG5287626.1"/>
    </source>
</evidence>
<dbReference type="Proteomes" id="UP000670092">
    <property type="component" value="Unassembled WGS sequence"/>
</dbReference>
<comment type="caution">
    <text evidence="2">The sequence shown here is derived from an EMBL/GenBank/DDBJ whole genome shotgun (WGS) entry which is preliminary data.</text>
</comment>